<accession>A0A895XTP4</accession>
<dbReference type="Proteomes" id="UP000662939">
    <property type="component" value="Chromosome"/>
</dbReference>
<name>A0A895XTP4_9ACTN</name>
<reference evidence="1" key="1">
    <citation type="submission" date="2021-02" db="EMBL/GenBank/DDBJ databases">
        <title>Natronoglycomyces albus gen. nov., sp. nov, a haloalkaliphilic actinobacterium from a soda solonchak soil.</title>
        <authorList>
            <person name="Sorokin D.Y."/>
            <person name="Khijniak T.V."/>
            <person name="Zakharycheva A.P."/>
            <person name="Boueva O.V."/>
            <person name="Ariskina E.V."/>
            <person name="Hahnke R.L."/>
            <person name="Bunk B."/>
            <person name="Sproer C."/>
            <person name="Schumann P."/>
            <person name="Evtushenko L.I."/>
            <person name="Kublanov I.V."/>
        </authorList>
    </citation>
    <scope>NUCLEOTIDE SEQUENCE</scope>
    <source>
        <strain evidence="1">DSM 106290</strain>
    </source>
</reference>
<sequence>MSSAVERKALAQNSLPLLARVHQLIERYPRQPVPEAQIRALAKNHWVCPRSRPESPAAADDFLHIFHTTDPACDSSVRALQLWLRLYGDVEALIHRLNHEARLCSVDKARSIGHVLLYEGLSFAEVAVGLHLLSYEVAEDDARTARTIALLGSPYLEPAIGLLARSPHLESHVEWIAERTGVHRLPQPTYTHISGSPGPPRVLNLGASMLAADASVPPGQLKSPAQACQVLALLLDLPFGTASAQVFRSLNLGVAALTELASISGALSGTVVGLEFVARVHESVVSGNFALLPWQPGDRERYIAQSRACLTSAQTHSVVSAALRQDASDARACWLYRYVARLHSDVGEPQEFSVRIVVPPPGHPGRVETRILAAGRPLVSAHFPFGPAMDPQSLLTDRSAWLPAAPLSQVVLAEASCTTPCCGALTVDIRHEGHWVVWDVRNSRQPEVSLAQYRFPSDSYLAEIDRAATDGSWEWPAHRAARKLETTLRQHPSLLKKWGFDSSRTGAQSGVSEQFWVTFSDPVLTNRPSRFTLEFSLADAAVVDDAAIGQAVGEVISEIATNAPDSTAFLGGNDRLSCRADVGWPERPRHNRRSVQGKTPSLYARLIRLCSQEPFRPITEAERDTLWEQVSDATPPAGCAESTAERICEQLIAVEVDSQASLGQLAQQLQSVTPTYSLTSDLRDMVIPISDRECRRMATYLLREGLTKTELVVGLRLLRGRCTGEEAPLVRTIALMGDELSSLGIEALDNVPQVATHLIWIAAHADGSVKASIAKSLCSARWTYQELLNSVPDAGVRTSLVLSEEEIAATVAEILLALPDGWEAWDSWSTCDPVRSLHGPVELLVHVAQNLVRFTSDIAALGLALRLRESVYCGHLATLPWKGGQRKAVLTAFEEIFSSARVRDMVTDAARTGSSDSYLCWIRRELTRYRPALTKSTSRLPSFAMHVSVGPPSGPHGATVEFLIDGMPLVANLFQRGSGAGPSTLLSGHSPLLVTAQPREVSLAEAWCTAGCCGQLWAKMWLDDAETVVWEVRDSLAAQGEVTVYRFDAAAYQAEVARAHGEWDWEWPAARVARQVATRLEDDPHLLGQWNCTSGWADSYHREPTQLRVLFTFPATASTFEDHLLQFVYDATIDDAAVVDDDAVTKVVDQICSRFEETNPTSISRVCGGSADSAAALGFPWYPDLRR</sequence>
<organism evidence="1 2">
    <name type="scientific">Natronoglycomyces albus</name>
    <dbReference type="NCBI Taxonomy" id="2811108"/>
    <lineage>
        <taxon>Bacteria</taxon>
        <taxon>Bacillati</taxon>
        <taxon>Actinomycetota</taxon>
        <taxon>Actinomycetes</taxon>
        <taxon>Glycomycetales</taxon>
        <taxon>Glycomycetaceae</taxon>
        <taxon>Natronoglycomyces</taxon>
    </lineage>
</organism>
<dbReference type="AlphaFoldDB" id="A0A895XTP4"/>
<dbReference type="RefSeq" id="WP_213172696.1">
    <property type="nucleotide sequence ID" value="NZ_CP070496.1"/>
</dbReference>
<protein>
    <submittedName>
        <fullName evidence="1">Uncharacterized protein</fullName>
    </submittedName>
</protein>
<dbReference type="EMBL" id="CP070496">
    <property type="protein sequence ID" value="QSB06685.1"/>
    <property type="molecule type" value="Genomic_DNA"/>
</dbReference>
<evidence type="ECO:0000313" key="2">
    <source>
        <dbReference type="Proteomes" id="UP000662939"/>
    </source>
</evidence>
<keyword evidence="2" id="KW-1185">Reference proteome</keyword>
<dbReference type="KEGG" id="nav:JQS30_07265"/>
<proteinExistence type="predicted"/>
<gene>
    <name evidence="1" type="ORF">JQS30_07265</name>
</gene>
<evidence type="ECO:0000313" key="1">
    <source>
        <dbReference type="EMBL" id="QSB06685.1"/>
    </source>
</evidence>